<sequence>MAMEPEHIRASDAERDRVAKRLGDALAEGRLAQEEHAERLDALYRAKTMGELIPLVRDLPAESASHDERDLRTEKGMPDISSEEARQLAATSQGRENIVAVFGGAERKGRWLVEPRTNVSVLFGGVELDLRDAVMAQREVIVQCAVIFGGLEIVVPHGVRVVNNTTAIFGGTDTNRTDSVIGPNAPTVRITGTCLFGGIEAKAKAPKRKKRRN</sequence>
<gene>
    <name evidence="4" type="ORF">GCM10022402_09480</name>
</gene>
<dbReference type="Pfam" id="PF09922">
    <property type="entry name" value="LiaF-like_C"/>
    <property type="match status" value="1"/>
</dbReference>
<dbReference type="PANTHER" id="PTHR40763:SF4">
    <property type="entry name" value="DUF1707 DOMAIN-CONTAINING PROTEIN"/>
    <property type="match status" value="1"/>
</dbReference>
<feature type="domain" description="DUF1707" evidence="2">
    <location>
        <begin position="8"/>
        <end position="60"/>
    </location>
</feature>
<feature type="compositionally biased region" description="Basic and acidic residues" evidence="1">
    <location>
        <begin position="64"/>
        <end position="77"/>
    </location>
</feature>
<dbReference type="PANTHER" id="PTHR40763">
    <property type="entry name" value="MEMBRANE PROTEIN-RELATED"/>
    <property type="match status" value="1"/>
</dbReference>
<evidence type="ECO:0000256" key="1">
    <source>
        <dbReference type="SAM" id="MobiDB-lite"/>
    </source>
</evidence>
<accession>A0ABP7F3R5</accession>
<feature type="region of interest" description="Disordered" evidence="1">
    <location>
        <begin position="61"/>
        <end position="81"/>
    </location>
</feature>
<dbReference type="EMBL" id="BAABDD010000003">
    <property type="protein sequence ID" value="GAA3730917.1"/>
    <property type="molecule type" value="Genomic_DNA"/>
</dbReference>
<organism evidence="4 5">
    <name type="scientific">Salinactinospora qingdaonensis</name>
    <dbReference type="NCBI Taxonomy" id="702744"/>
    <lineage>
        <taxon>Bacteria</taxon>
        <taxon>Bacillati</taxon>
        <taxon>Actinomycetota</taxon>
        <taxon>Actinomycetes</taxon>
        <taxon>Streptosporangiales</taxon>
        <taxon>Nocardiopsidaceae</taxon>
        <taxon>Salinactinospora</taxon>
    </lineage>
</organism>
<proteinExistence type="predicted"/>
<reference evidence="5" key="1">
    <citation type="journal article" date="2019" name="Int. J. Syst. Evol. Microbiol.">
        <title>The Global Catalogue of Microorganisms (GCM) 10K type strain sequencing project: providing services to taxonomists for standard genome sequencing and annotation.</title>
        <authorList>
            <consortium name="The Broad Institute Genomics Platform"/>
            <consortium name="The Broad Institute Genome Sequencing Center for Infectious Disease"/>
            <person name="Wu L."/>
            <person name="Ma J."/>
        </authorList>
    </citation>
    <scope>NUCLEOTIDE SEQUENCE [LARGE SCALE GENOMIC DNA]</scope>
    <source>
        <strain evidence="5">JCM 17137</strain>
    </source>
</reference>
<evidence type="ECO:0000313" key="4">
    <source>
        <dbReference type="EMBL" id="GAA3730917.1"/>
    </source>
</evidence>
<dbReference type="InterPro" id="IPR012551">
    <property type="entry name" value="DUF1707_SHOCT-like"/>
</dbReference>
<comment type="caution">
    <text evidence="4">The sequence shown here is derived from an EMBL/GenBank/DDBJ whole genome shotgun (WGS) entry which is preliminary data.</text>
</comment>
<feature type="domain" description="Cell wall-active antibiotics response LiaF-like C-terminal" evidence="3">
    <location>
        <begin position="109"/>
        <end position="173"/>
    </location>
</feature>
<evidence type="ECO:0008006" key="6">
    <source>
        <dbReference type="Google" id="ProtNLM"/>
    </source>
</evidence>
<keyword evidence="5" id="KW-1185">Reference proteome</keyword>
<protein>
    <recommendedName>
        <fullName evidence="6">Cell wall-active antibiotics response 4TMS YvqF</fullName>
    </recommendedName>
</protein>
<evidence type="ECO:0000259" key="3">
    <source>
        <dbReference type="Pfam" id="PF09922"/>
    </source>
</evidence>
<evidence type="ECO:0000313" key="5">
    <source>
        <dbReference type="Proteomes" id="UP001500908"/>
    </source>
</evidence>
<dbReference type="InterPro" id="IPR024425">
    <property type="entry name" value="LiaF-like_C"/>
</dbReference>
<evidence type="ECO:0000259" key="2">
    <source>
        <dbReference type="Pfam" id="PF08044"/>
    </source>
</evidence>
<name>A0ABP7F3R5_9ACTN</name>
<dbReference type="Proteomes" id="UP001500908">
    <property type="component" value="Unassembled WGS sequence"/>
</dbReference>
<dbReference type="Pfam" id="PF08044">
    <property type="entry name" value="DUF1707"/>
    <property type="match status" value="1"/>
</dbReference>